<dbReference type="OrthoDB" id="2935725at2"/>
<organism evidence="3 4">
    <name type="scientific">Ornithinibacillus halophilus</name>
    <dbReference type="NCBI Taxonomy" id="930117"/>
    <lineage>
        <taxon>Bacteria</taxon>
        <taxon>Bacillati</taxon>
        <taxon>Bacillota</taxon>
        <taxon>Bacilli</taxon>
        <taxon>Bacillales</taxon>
        <taxon>Bacillaceae</taxon>
        <taxon>Ornithinibacillus</taxon>
    </lineage>
</organism>
<evidence type="ECO:0000313" key="3">
    <source>
        <dbReference type="EMBL" id="SHG00126.1"/>
    </source>
</evidence>
<keyword evidence="4" id="KW-1185">Reference proteome</keyword>
<protein>
    <recommendedName>
        <fullName evidence="2">DUF4350 domain-containing protein</fullName>
    </recommendedName>
</protein>
<reference evidence="3 4" key="1">
    <citation type="submission" date="2016-11" db="EMBL/GenBank/DDBJ databases">
        <authorList>
            <person name="Jaros S."/>
            <person name="Januszkiewicz K."/>
            <person name="Wedrychowicz H."/>
        </authorList>
    </citation>
    <scope>NUCLEOTIDE SEQUENCE [LARGE SCALE GENOMIC DNA]</scope>
    <source>
        <strain evidence="3 4">IBRC-M 10683</strain>
    </source>
</reference>
<keyword evidence="1" id="KW-0472">Membrane</keyword>
<dbReference type="Pfam" id="PF14258">
    <property type="entry name" value="DUF4350"/>
    <property type="match status" value="1"/>
</dbReference>
<keyword evidence="1" id="KW-1133">Transmembrane helix</keyword>
<dbReference type="AlphaFoldDB" id="A0A1M5G8T1"/>
<feature type="transmembrane region" description="Helical" evidence="1">
    <location>
        <begin position="239"/>
        <end position="259"/>
    </location>
</feature>
<evidence type="ECO:0000256" key="1">
    <source>
        <dbReference type="SAM" id="Phobius"/>
    </source>
</evidence>
<keyword evidence="1" id="KW-0812">Transmembrane</keyword>
<dbReference type="EMBL" id="FQVW01000012">
    <property type="protein sequence ID" value="SHG00126.1"/>
    <property type="molecule type" value="Genomic_DNA"/>
</dbReference>
<proteinExistence type="predicted"/>
<sequence>MRNLFTGKKSWVWLVIFLLVFISISYFLISKQPQDYPNYVSDSPAPMGTKAIYTYLEQEYNIVDRWTHSPNLLIDNGSNQLLVMIEPIFIPDAKDMSEYIDFMENGNTIMLFQNNPHGMFDISTVPIATMQENTTKLNNNQGLEYEAFLPSYERLLTEEKDRVILSDMEGVVALERNYGDGTLIVANTPIWMTNEHILEEDHLEIIQTVFHHAGGEWGSILFDEYSHGTGNKPTVNTLYPQWILVLGFQLLLLTIFYIWNQGKRFGPIVTPREETVRFSNERIKALAAWYQRGKRYQDSLIIQADYLRIVMQEKWGISYRKDWEDITNNINQRSERDPKELKSFINGVSTVLTKPTITKQEYLLWSRKIDQLRKEVEDE</sequence>
<dbReference type="STRING" id="930117.SAMN05216225_10125"/>
<evidence type="ECO:0000259" key="2">
    <source>
        <dbReference type="Pfam" id="PF14258"/>
    </source>
</evidence>
<name>A0A1M5G8T1_9BACI</name>
<feature type="transmembrane region" description="Helical" evidence="1">
    <location>
        <begin position="12"/>
        <end position="29"/>
    </location>
</feature>
<accession>A0A1M5G8T1</accession>
<dbReference type="RefSeq" id="WP_072889450.1">
    <property type="nucleotide sequence ID" value="NZ_FQVW01000012.1"/>
</dbReference>
<feature type="domain" description="DUF4350" evidence="2">
    <location>
        <begin position="41"/>
        <end position="204"/>
    </location>
</feature>
<evidence type="ECO:0000313" key="4">
    <source>
        <dbReference type="Proteomes" id="UP000183988"/>
    </source>
</evidence>
<dbReference type="InterPro" id="IPR025646">
    <property type="entry name" value="DUF4350"/>
</dbReference>
<gene>
    <name evidence="3" type="ORF">SAMN05216225_10125</name>
</gene>
<dbReference type="Proteomes" id="UP000183988">
    <property type="component" value="Unassembled WGS sequence"/>
</dbReference>